<dbReference type="Proteomes" id="UP001055811">
    <property type="component" value="Linkage Group LG01"/>
</dbReference>
<sequence>MNSNWILYAVRVVDDVNDDERWQEKMQHRMVAMVSLNQNNGVLLVRKMMVSEKGEGQVDDRPWQGGKEAQRRKGENGDGKGDRERRKRETSIEVSAQ</sequence>
<name>A0ACB9H753_CICIN</name>
<dbReference type="EMBL" id="CM042009">
    <property type="protein sequence ID" value="KAI3791693.1"/>
    <property type="molecule type" value="Genomic_DNA"/>
</dbReference>
<organism evidence="1 2">
    <name type="scientific">Cichorium intybus</name>
    <name type="common">Chicory</name>
    <dbReference type="NCBI Taxonomy" id="13427"/>
    <lineage>
        <taxon>Eukaryota</taxon>
        <taxon>Viridiplantae</taxon>
        <taxon>Streptophyta</taxon>
        <taxon>Embryophyta</taxon>
        <taxon>Tracheophyta</taxon>
        <taxon>Spermatophyta</taxon>
        <taxon>Magnoliopsida</taxon>
        <taxon>eudicotyledons</taxon>
        <taxon>Gunneridae</taxon>
        <taxon>Pentapetalae</taxon>
        <taxon>asterids</taxon>
        <taxon>campanulids</taxon>
        <taxon>Asterales</taxon>
        <taxon>Asteraceae</taxon>
        <taxon>Cichorioideae</taxon>
        <taxon>Cichorieae</taxon>
        <taxon>Cichoriinae</taxon>
        <taxon>Cichorium</taxon>
    </lineage>
</organism>
<accession>A0ACB9H753</accession>
<keyword evidence="2" id="KW-1185">Reference proteome</keyword>
<proteinExistence type="predicted"/>
<reference evidence="2" key="1">
    <citation type="journal article" date="2022" name="Mol. Ecol. Resour.">
        <title>The genomes of chicory, endive, great burdock and yacon provide insights into Asteraceae palaeo-polyploidization history and plant inulin production.</title>
        <authorList>
            <person name="Fan W."/>
            <person name="Wang S."/>
            <person name="Wang H."/>
            <person name="Wang A."/>
            <person name="Jiang F."/>
            <person name="Liu H."/>
            <person name="Zhao H."/>
            <person name="Xu D."/>
            <person name="Zhang Y."/>
        </authorList>
    </citation>
    <scope>NUCLEOTIDE SEQUENCE [LARGE SCALE GENOMIC DNA]</scope>
    <source>
        <strain evidence="2">cv. Punajuju</strain>
    </source>
</reference>
<evidence type="ECO:0000313" key="2">
    <source>
        <dbReference type="Proteomes" id="UP001055811"/>
    </source>
</evidence>
<protein>
    <submittedName>
        <fullName evidence="1">Uncharacterized protein</fullName>
    </submittedName>
</protein>
<reference evidence="1 2" key="2">
    <citation type="journal article" date="2022" name="Mol. Ecol. Resour.">
        <title>The genomes of chicory, endive, great burdock and yacon provide insights into Asteraceae paleo-polyploidization history and plant inulin production.</title>
        <authorList>
            <person name="Fan W."/>
            <person name="Wang S."/>
            <person name="Wang H."/>
            <person name="Wang A."/>
            <person name="Jiang F."/>
            <person name="Liu H."/>
            <person name="Zhao H."/>
            <person name="Xu D."/>
            <person name="Zhang Y."/>
        </authorList>
    </citation>
    <scope>NUCLEOTIDE SEQUENCE [LARGE SCALE GENOMIC DNA]</scope>
    <source>
        <strain evidence="2">cv. Punajuju</strain>
        <tissue evidence="1">Leaves</tissue>
    </source>
</reference>
<evidence type="ECO:0000313" key="1">
    <source>
        <dbReference type="EMBL" id="KAI3791693.1"/>
    </source>
</evidence>
<gene>
    <name evidence="1" type="ORF">L2E82_05554</name>
</gene>
<comment type="caution">
    <text evidence="1">The sequence shown here is derived from an EMBL/GenBank/DDBJ whole genome shotgun (WGS) entry which is preliminary data.</text>
</comment>